<dbReference type="EMBL" id="ASPP01019429">
    <property type="protein sequence ID" value="ETO15143.1"/>
    <property type="molecule type" value="Genomic_DNA"/>
</dbReference>
<dbReference type="AlphaFoldDB" id="X6MMA0"/>
<dbReference type="Gene3D" id="3.80.10.10">
    <property type="entry name" value="Ribonuclease Inhibitor"/>
    <property type="match status" value="1"/>
</dbReference>
<accession>X6MMA0</accession>
<dbReference type="InterPro" id="IPR032675">
    <property type="entry name" value="LRR_dom_sf"/>
</dbReference>
<reference evidence="1 2" key="1">
    <citation type="journal article" date="2013" name="Curr. Biol.">
        <title>The Genome of the Foraminiferan Reticulomyxa filosa.</title>
        <authorList>
            <person name="Glockner G."/>
            <person name="Hulsmann N."/>
            <person name="Schleicher M."/>
            <person name="Noegel A.A."/>
            <person name="Eichinger L."/>
            <person name="Gallinger C."/>
            <person name="Pawlowski J."/>
            <person name="Sierra R."/>
            <person name="Euteneuer U."/>
            <person name="Pillet L."/>
            <person name="Moustafa A."/>
            <person name="Platzer M."/>
            <person name="Groth M."/>
            <person name="Szafranski K."/>
            <person name="Schliwa M."/>
        </authorList>
    </citation>
    <scope>NUCLEOTIDE SEQUENCE [LARGE SCALE GENOMIC DNA]</scope>
</reference>
<name>X6MMA0_RETFI</name>
<gene>
    <name evidence="1" type="ORF">RFI_22220</name>
</gene>
<proteinExistence type="predicted"/>
<comment type="caution">
    <text evidence="1">The sequence shown here is derived from an EMBL/GenBank/DDBJ whole genome shotgun (WGS) entry which is preliminary data.</text>
</comment>
<dbReference type="Proteomes" id="UP000023152">
    <property type="component" value="Unassembled WGS sequence"/>
</dbReference>
<dbReference type="SUPFAM" id="SSF52047">
    <property type="entry name" value="RNI-like"/>
    <property type="match status" value="1"/>
</dbReference>
<sequence length="701" mass="78625">MSELTWLDLSDTILDDERLAKIASQCQALKTLIAKRCHKVQGAGPLVIFPSVTELVLDESGLVTLLKLKASKLEHFRANHCKHLKEVELLTNLSALRKWEMVGAISLGSLKLKAPNLQSLHLSECSTIQNIETGSTALSTLDIQGCRLLNTVGLASVVLAEGQTPLRQVTVSGTIFPTIVQCCPSALYFRYHPPQNRLFNQIEVAYYRLLQNGSVEHSQQLKHNIFTFLQKFDQRVCDIFEKEPLQKIMELLRQLNCIGQQQQQQQQQQEQSVLNQLKVALKDKNRKVSEKAEAILGSLRRLPLLKTVGNDDKMSAISTNTSQDSDSKESLRFETNEELMEKDFIAEHGFAKDDIWKCAEFLALEDAIKQCQQQQLKMATYTHTKKKYTYISCDDDEKKKIEKGQLDAENGEKEDNEGMSHPTLLLSGDVTKGGDTADLPLQVQVQVQGNDEVLEEILSTCFDTDGIGKSEDTNEKLNSNISLSKKEILWSVLLAEYYYTHKKKESNTHQKNMTAQIEKHKLLQHYYGMVITILHNTFCAARMVHGRDDKSAHMYVPDVVDSTLLAPLSRTCASGTIEGAYNRVQASKCRALATFFANPIEQCLMIEALARYVTLAQESHILELPSTLLEKIKMVGTQSDTSDETYAIVISRKAQYDCEKLILAIENGKITLNSKRNIQPLSSAILSDLPGASSNRDAKKS</sequence>
<evidence type="ECO:0000313" key="2">
    <source>
        <dbReference type="Proteomes" id="UP000023152"/>
    </source>
</evidence>
<keyword evidence="2" id="KW-1185">Reference proteome</keyword>
<organism evidence="1 2">
    <name type="scientific">Reticulomyxa filosa</name>
    <dbReference type="NCBI Taxonomy" id="46433"/>
    <lineage>
        <taxon>Eukaryota</taxon>
        <taxon>Sar</taxon>
        <taxon>Rhizaria</taxon>
        <taxon>Retaria</taxon>
        <taxon>Foraminifera</taxon>
        <taxon>Monothalamids</taxon>
        <taxon>Reticulomyxidae</taxon>
        <taxon>Reticulomyxa</taxon>
    </lineage>
</organism>
<evidence type="ECO:0000313" key="1">
    <source>
        <dbReference type="EMBL" id="ETO15143.1"/>
    </source>
</evidence>
<dbReference type="OrthoDB" id="10257471at2759"/>
<protein>
    <submittedName>
        <fullName evidence="1">Uncharacterized protein</fullName>
    </submittedName>
</protein>